<evidence type="ECO:0000313" key="3">
    <source>
        <dbReference type="Proteomes" id="UP000253769"/>
    </source>
</evidence>
<evidence type="ECO:0000313" key="2">
    <source>
        <dbReference type="EMBL" id="RDE22758.1"/>
    </source>
</evidence>
<organism evidence="2 3">
    <name type="scientific">Motiliproteus coralliicola</name>
    <dbReference type="NCBI Taxonomy" id="2283196"/>
    <lineage>
        <taxon>Bacteria</taxon>
        <taxon>Pseudomonadati</taxon>
        <taxon>Pseudomonadota</taxon>
        <taxon>Gammaproteobacteria</taxon>
        <taxon>Oceanospirillales</taxon>
        <taxon>Oceanospirillaceae</taxon>
        <taxon>Motiliproteus</taxon>
    </lineage>
</organism>
<keyword evidence="1" id="KW-0472">Membrane</keyword>
<reference evidence="2 3" key="1">
    <citation type="submission" date="2018-07" db="EMBL/GenBank/DDBJ databases">
        <title>Motiliproteus coralliicola sp. nov., a bacterium isolated from Coral.</title>
        <authorList>
            <person name="Wang G."/>
        </authorList>
    </citation>
    <scope>NUCLEOTIDE SEQUENCE [LARGE SCALE GENOMIC DNA]</scope>
    <source>
        <strain evidence="2 3">C34</strain>
    </source>
</reference>
<evidence type="ECO:0008006" key="4">
    <source>
        <dbReference type="Google" id="ProtNLM"/>
    </source>
</evidence>
<evidence type="ECO:0000256" key="1">
    <source>
        <dbReference type="SAM" id="Phobius"/>
    </source>
</evidence>
<protein>
    <recommendedName>
        <fullName evidence="4">DedA family protein</fullName>
    </recommendedName>
</protein>
<gene>
    <name evidence="2" type="ORF">DV711_09280</name>
</gene>
<keyword evidence="3" id="KW-1185">Reference proteome</keyword>
<name>A0A369WL06_9GAMM</name>
<dbReference type="AlphaFoldDB" id="A0A369WL06"/>
<keyword evidence="1" id="KW-1133">Transmembrane helix</keyword>
<feature type="transmembrane region" description="Helical" evidence="1">
    <location>
        <begin position="67"/>
        <end position="89"/>
    </location>
</feature>
<dbReference type="EMBL" id="QQOH01000002">
    <property type="protein sequence ID" value="RDE22758.1"/>
    <property type="molecule type" value="Genomic_DNA"/>
</dbReference>
<keyword evidence="1" id="KW-0812">Transmembrane</keyword>
<feature type="transmembrane region" description="Helical" evidence="1">
    <location>
        <begin position="185"/>
        <end position="205"/>
    </location>
</feature>
<dbReference type="Proteomes" id="UP000253769">
    <property type="component" value="Unassembled WGS sequence"/>
</dbReference>
<proteinExistence type="predicted"/>
<sequence length="208" mass="22761">MVRFLKLLLFVGVVLLINFGAAWLARQIDFQIFPRHESLLQGAVLSMALLYVLLMAIPFMPGIEVGLGLMLLLGGKGALLVYLCTLLSLSISFSMGRLLSPLVLCRFLSWFHFSRASNLIQRLAPLDAHARMKLLNEKAPSRIAPILVKHRFLTIAVLLNLPGNAVIGGGGGIGLIVGMSHLVSYPTYLMLLVLAVAPVPLWFWFQGG</sequence>
<accession>A0A369WL06</accession>
<comment type="caution">
    <text evidence="2">The sequence shown here is derived from an EMBL/GenBank/DDBJ whole genome shotgun (WGS) entry which is preliminary data.</text>
</comment>
<feature type="transmembrane region" description="Helical" evidence="1">
    <location>
        <begin position="40"/>
        <end position="60"/>
    </location>
</feature>
<feature type="transmembrane region" description="Helical" evidence="1">
    <location>
        <begin position="152"/>
        <end position="179"/>
    </location>
</feature>